<evidence type="ECO:0000313" key="6">
    <source>
        <dbReference type="Proteomes" id="UP000253144"/>
    </source>
</evidence>
<evidence type="ECO:0000259" key="3">
    <source>
        <dbReference type="Pfam" id="PF06030"/>
    </source>
</evidence>
<keyword evidence="1" id="KW-0472">Membrane</keyword>
<feature type="chain" id="PRO_5044070723" evidence="2">
    <location>
        <begin position="27"/>
        <end position="334"/>
    </location>
</feature>
<feature type="signal peptide" evidence="2">
    <location>
        <begin position="1"/>
        <end position="26"/>
    </location>
</feature>
<comment type="caution">
    <text evidence="5">The sequence shown here is derived from an EMBL/GenBank/DDBJ whole genome shotgun (WGS) entry which is preliminary data.</text>
</comment>
<gene>
    <name evidence="5" type="ORF">EB12_02511</name>
</gene>
<feature type="domain" description="WxL Interacting Protein peptidoglycan binding" evidence="3">
    <location>
        <begin position="37"/>
        <end position="156"/>
    </location>
</feature>
<accession>A0A2S7MKQ5</accession>
<dbReference type="InterPro" id="IPR010317">
    <property type="entry name" value="WxLIP_PGBD"/>
</dbReference>
<feature type="domain" description="WxL Interacting Protein host binding" evidence="4">
    <location>
        <begin position="161"/>
        <end position="296"/>
    </location>
</feature>
<dbReference type="EMBL" id="LEQJ01000018">
    <property type="protein sequence ID" value="RBS27473.1"/>
    <property type="molecule type" value="Genomic_DNA"/>
</dbReference>
<name>A0A2S7MKQ5_ENTFC</name>
<keyword evidence="1" id="KW-0812">Transmembrane</keyword>
<feature type="transmembrane region" description="Helical" evidence="1">
    <location>
        <begin position="307"/>
        <end position="330"/>
    </location>
</feature>
<dbReference type="InterPro" id="IPR021759">
    <property type="entry name" value="WxLIP_HBD"/>
</dbReference>
<dbReference type="Pfam" id="PF11797">
    <property type="entry name" value="WxLIP_HBD"/>
    <property type="match status" value="1"/>
</dbReference>
<dbReference type="Proteomes" id="UP000253144">
    <property type="component" value="Unassembled WGS sequence"/>
</dbReference>
<dbReference type="RefSeq" id="WP_010721993.1">
    <property type="nucleotide sequence ID" value="NZ_JABCAF010000028.1"/>
</dbReference>
<evidence type="ECO:0000256" key="1">
    <source>
        <dbReference type="SAM" id="Phobius"/>
    </source>
</evidence>
<protein>
    <submittedName>
        <fullName evidence="5">Uncharacterized protein</fullName>
    </submittedName>
</protein>
<evidence type="ECO:0000256" key="2">
    <source>
        <dbReference type="SAM" id="SignalP"/>
    </source>
</evidence>
<evidence type="ECO:0000259" key="4">
    <source>
        <dbReference type="Pfam" id="PF11797"/>
    </source>
</evidence>
<dbReference type="Pfam" id="PF06030">
    <property type="entry name" value="WxLIP_PGBD"/>
    <property type="match status" value="1"/>
</dbReference>
<evidence type="ECO:0000313" key="5">
    <source>
        <dbReference type="EMBL" id="RBS27473.1"/>
    </source>
</evidence>
<reference evidence="5 6" key="1">
    <citation type="submission" date="2015-06" db="EMBL/GenBank/DDBJ databases">
        <title>The Genome Sequence of Enterococcus faecium 131EA1.</title>
        <authorList>
            <consortium name="The Broad Institute Genomics Platform"/>
            <consortium name="The Broad Institute Genome Sequencing Center for Infectious Disease"/>
            <person name="Earl A.M."/>
            <person name="Van Tyne D."/>
            <person name="Lebreton F."/>
            <person name="Saavedra J.T."/>
            <person name="Gilmore M.S."/>
            <person name="Manson Mcguire A."/>
            <person name="Clock S."/>
            <person name="Crupain M."/>
            <person name="Rangan U."/>
            <person name="Young S."/>
            <person name="Abouelleil A."/>
            <person name="Cao P."/>
            <person name="Chapman S.B."/>
            <person name="Griggs A."/>
            <person name="Priest M."/>
            <person name="Shea T."/>
            <person name="Wortman J."/>
            <person name="Nusbaum C."/>
            <person name="Birren B."/>
        </authorList>
    </citation>
    <scope>NUCLEOTIDE SEQUENCE [LARGE SCALE GENOMIC DNA]</scope>
    <source>
        <strain evidence="5 6">131EA1</strain>
    </source>
</reference>
<organism evidence="5 6">
    <name type="scientific">Enterococcus faecium</name>
    <name type="common">Streptococcus faecium</name>
    <dbReference type="NCBI Taxonomy" id="1352"/>
    <lineage>
        <taxon>Bacteria</taxon>
        <taxon>Bacillati</taxon>
        <taxon>Bacillota</taxon>
        <taxon>Bacilli</taxon>
        <taxon>Lactobacillales</taxon>
        <taxon>Enterococcaceae</taxon>
        <taxon>Enterococcus</taxon>
    </lineage>
</organism>
<keyword evidence="2" id="KW-0732">Signal</keyword>
<sequence>MKKNVFLYLISIFLLLLMGNSNSVYSEEMKSNDSVGFNVKAILPENQLNKENSFFDLRVAPNQKQEIELLITNTSSKEEVYEIAINQAYTNKQGFIDYALKSESEKNQYKFPIEDIVDVPDKVTVLANQSKKVSISLKIPDKPFVGEILSAFQIKKEDNDQNGINNSYGYIIGLRLTQNDQQVKRKLTLEKIEAKEISQQDKLLITFHNPEMESYGSLKYKITLINTKDNKTVYNKEFKDLQISPESLYEMELNLEEVEIPNGIYQVKIEVSDAKNNKWNFEENVDVDKNDQSKQVNLKNEEKDNKFFVLFILGPILLIILLIIICLKLLKKSR</sequence>
<keyword evidence="1" id="KW-1133">Transmembrane helix</keyword>
<proteinExistence type="predicted"/>
<dbReference type="AlphaFoldDB" id="A0A2S7MKQ5"/>